<feature type="transmembrane region" description="Helical" evidence="10">
    <location>
        <begin position="437"/>
        <end position="456"/>
    </location>
</feature>
<dbReference type="InterPro" id="IPR011990">
    <property type="entry name" value="TPR-like_helical_dom_sf"/>
</dbReference>
<evidence type="ECO:0000256" key="1">
    <source>
        <dbReference type="ARBA" id="ARBA00004651"/>
    </source>
</evidence>
<keyword evidence="4 10" id="KW-0812">Transmembrane</keyword>
<comment type="subcellular location">
    <subcellularLocation>
        <location evidence="1">Cell membrane</location>
        <topology evidence="1">Multi-pass membrane protein</topology>
    </subcellularLocation>
</comment>
<evidence type="ECO:0000256" key="3">
    <source>
        <dbReference type="ARBA" id="ARBA00022679"/>
    </source>
</evidence>
<evidence type="ECO:0000313" key="13">
    <source>
        <dbReference type="Proteomes" id="UP001176429"/>
    </source>
</evidence>
<dbReference type="Pfam" id="PF02518">
    <property type="entry name" value="HATPase_c"/>
    <property type="match status" value="1"/>
</dbReference>
<dbReference type="Pfam" id="PF07730">
    <property type="entry name" value="HisKA_3"/>
    <property type="match status" value="1"/>
</dbReference>
<keyword evidence="3" id="KW-0808">Transferase</keyword>
<proteinExistence type="predicted"/>
<comment type="caution">
    <text evidence="12">The sequence shown here is derived from an EMBL/GenBank/DDBJ whole genome shotgun (WGS) entry which is preliminary data.</text>
</comment>
<protein>
    <submittedName>
        <fullName evidence="12">Histidine kinase</fullName>
    </submittedName>
</protein>
<evidence type="ECO:0000256" key="7">
    <source>
        <dbReference type="ARBA" id="ARBA00023012"/>
    </source>
</evidence>
<feature type="domain" description="Histidine kinase" evidence="11">
    <location>
        <begin position="480"/>
        <end position="670"/>
    </location>
</feature>
<dbReference type="InterPro" id="IPR036890">
    <property type="entry name" value="HATPase_C_sf"/>
</dbReference>
<keyword evidence="6 10" id="KW-1133">Transmembrane helix</keyword>
<name>A0ABT9B5F8_9BACT</name>
<dbReference type="PANTHER" id="PTHR24421">
    <property type="entry name" value="NITRATE/NITRITE SENSOR PROTEIN NARX-RELATED"/>
    <property type="match status" value="1"/>
</dbReference>
<reference evidence="12" key="1">
    <citation type="submission" date="2023-07" db="EMBL/GenBank/DDBJ databases">
        <authorList>
            <person name="Kim M.K."/>
        </authorList>
    </citation>
    <scope>NUCLEOTIDE SEQUENCE</scope>
    <source>
        <strain evidence="12">ASUV-10-1</strain>
    </source>
</reference>
<keyword evidence="5 12" id="KW-0418">Kinase</keyword>
<evidence type="ECO:0000256" key="10">
    <source>
        <dbReference type="SAM" id="Phobius"/>
    </source>
</evidence>
<keyword evidence="8 10" id="KW-0472">Membrane</keyword>
<evidence type="ECO:0000259" key="11">
    <source>
        <dbReference type="PROSITE" id="PS50109"/>
    </source>
</evidence>
<accession>A0ABT9B5F8</accession>
<dbReference type="SUPFAM" id="SSF55874">
    <property type="entry name" value="ATPase domain of HSP90 chaperone/DNA topoisomerase II/histidine kinase"/>
    <property type="match status" value="1"/>
</dbReference>
<dbReference type="GO" id="GO:0016301">
    <property type="term" value="F:kinase activity"/>
    <property type="evidence" value="ECO:0007669"/>
    <property type="project" value="UniProtKB-KW"/>
</dbReference>
<evidence type="ECO:0000256" key="9">
    <source>
        <dbReference type="SAM" id="Coils"/>
    </source>
</evidence>
<dbReference type="PROSITE" id="PS50109">
    <property type="entry name" value="HIS_KIN"/>
    <property type="match status" value="1"/>
</dbReference>
<dbReference type="Proteomes" id="UP001176429">
    <property type="component" value="Unassembled WGS sequence"/>
</dbReference>
<evidence type="ECO:0000313" key="12">
    <source>
        <dbReference type="EMBL" id="MDO7873509.1"/>
    </source>
</evidence>
<dbReference type="Gene3D" id="1.20.5.1930">
    <property type="match status" value="1"/>
</dbReference>
<sequence>MQRRRTQKSRARGPAAGWLPGHLRRWVVAAGLLLGSAASRAQGPQGPALSLARLAVVRDSLTQLLATQPRPDTLRVLRLNTLAFALRLSDPAQAQPLAWQALALARRLGYARGLVEAHFNVGYNARAHNQYDSAIYHSRQALRWARRLRNPLTESRALFNLSRSYSEQGNYAAALGPSLDGLTLTRTLPSRRPELLQLLQAARIAAGLGEYPEARAHIAAALRLLPAAPDAFTRGSVYLVLGDVERRQGQWAAAHRAYTQAHAAYQPVTTARGQLPLELNLAEMQQRLGQPLAARRATHRLLHLLQPTATPEQLAQANLLLARNWLPARPDSARPYAARALAAARPAHLRPQARDAAQLLAGISDQLGQGHTAYQHQLLASAYADTLSGEAANRQLAAAQARAARSRTQTQLDLLQQQTRLRQQQQELERLQARQQLAGTVGIAGLLLLLAGGAFWQYRRRQAAARAAAAQALRQRLAADLHDDVGNLLTQISMQSSLLREVPGSPAQLLARLDQLTTTARQATQQMSDVVWGLHQTQQTLPALLDRMRDHAHEVLYPLGLEVDFEVSPAATAAPLAPETLQSLYLIYKEALHNVVKHARATRVTIRLDASPTGLHLTVADDGQGHDGSARAGGHGLRNMQARAQAVGGTVQYEKAAPGFLVVVELPAAGVVARTL</sequence>
<organism evidence="12 13">
    <name type="scientific">Hymenobacter aranciens</name>
    <dbReference type="NCBI Taxonomy" id="3063996"/>
    <lineage>
        <taxon>Bacteria</taxon>
        <taxon>Pseudomonadati</taxon>
        <taxon>Bacteroidota</taxon>
        <taxon>Cytophagia</taxon>
        <taxon>Cytophagales</taxon>
        <taxon>Hymenobacteraceae</taxon>
        <taxon>Hymenobacter</taxon>
    </lineage>
</organism>
<dbReference type="CDD" id="cd16917">
    <property type="entry name" value="HATPase_UhpB-NarQ-NarX-like"/>
    <property type="match status" value="1"/>
</dbReference>
<keyword evidence="13" id="KW-1185">Reference proteome</keyword>
<evidence type="ECO:0000256" key="6">
    <source>
        <dbReference type="ARBA" id="ARBA00022989"/>
    </source>
</evidence>
<evidence type="ECO:0000256" key="2">
    <source>
        <dbReference type="ARBA" id="ARBA00022475"/>
    </source>
</evidence>
<feature type="coiled-coil region" evidence="9">
    <location>
        <begin position="398"/>
        <end position="434"/>
    </location>
</feature>
<gene>
    <name evidence="12" type="ORF">Q5H93_02110</name>
</gene>
<dbReference type="InterPro" id="IPR050482">
    <property type="entry name" value="Sensor_HK_TwoCompSys"/>
</dbReference>
<dbReference type="PANTHER" id="PTHR24421:SF37">
    <property type="entry name" value="SENSOR HISTIDINE KINASE NARS"/>
    <property type="match status" value="1"/>
</dbReference>
<dbReference type="InterPro" id="IPR005467">
    <property type="entry name" value="His_kinase_dom"/>
</dbReference>
<dbReference type="Gene3D" id="3.30.565.10">
    <property type="entry name" value="Histidine kinase-like ATPase, C-terminal domain"/>
    <property type="match status" value="1"/>
</dbReference>
<keyword evidence="9" id="KW-0175">Coiled coil</keyword>
<dbReference type="Gene3D" id="1.25.40.10">
    <property type="entry name" value="Tetratricopeptide repeat domain"/>
    <property type="match status" value="2"/>
</dbReference>
<evidence type="ECO:0000256" key="5">
    <source>
        <dbReference type="ARBA" id="ARBA00022777"/>
    </source>
</evidence>
<dbReference type="InterPro" id="IPR003594">
    <property type="entry name" value="HATPase_dom"/>
</dbReference>
<keyword evidence="2" id="KW-1003">Cell membrane</keyword>
<keyword evidence="7" id="KW-0902">Two-component regulatory system</keyword>
<evidence type="ECO:0000256" key="4">
    <source>
        <dbReference type="ARBA" id="ARBA00022692"/>
    </source>
</evidence>
<dbReference type="InterPro" id="IPR011712">
    <property type="entry name" value="Sig_transdc_His_kin_sub3_dim/P"/>
</dbReference>
<dbReference type="EMBL" id="JAUQSY010000001">
    <property type="protein sequence ID" value="MDO7873509.1"/>
    <property type="molecule type" value="Genomic_DNA"/>
</dbReference>
<evidence type="ECO:0000256" key="8">
    <source>
        <dbReference type="ARBA" id="ARBA00023136"/>
    </source>
</evidence>
<dbReference type="SUPFAM" id="SSF48452">
    <property type="entry name" value="TPR-like"/>
    <property type="match status" value="2"/>
</dbReference>